<feature type="non-terminal residue" evidence="2">
    <location>
        <position position="1"/>
    </location>
</feature>
<evidence type="ECO:0000313" key="2">
    <source>
        <dbReference type="EMBL" id="MBD4339800.1"/>
    </source>
</evidence>
<accession>A0A8I0HB60</accession>
<feature type="domain" description="Adhesin isopeptide-forming adherence" evidence="1">
    <location>
        <begin position="2"/>
        <end position="86"/>
    </location>
</feature>
<dbReference type="Proteomes" id="UP000653002">
    <property type="component" value="Unassembled WGS sequence"/>
</dbReference>
<gene>
    <name evidence="2" type="ORF">GUH15_27870</name>
</gene>
<evidence type="ECO:0000259" key="1">
    <source>
        <dbReference type="Pfam" id="PF17998"/>
    </source>
</evidence>
<reference evidence="2" key="1">
    <citation type="submission" date="2020-01" db="EMBL/GenBank/DDBJ databases">
        <authorList>
            <person name="Richard D."/>
        </authorList>
    </citation>
    <scope>NUCLEOTIDE SEQUENCE</scope>
    <source>
        <strain evidence="2">JP541</strain>
    </source>
</reference>
<evidence type="ECO:0000313" key="3">
    <source>
        <dbReference type="Proteomes" id="UP000653002"/>
    </source>
</evidence>
<feature type="non-terminal residue" evidence="2">
    <location>
        <position position="89"/>
    </location>
</feature>
<dbReference type="EMBL" id="JAABFR010002359">
    <property type="protein sequence ID" value="MBD4339800.1"/>
    <property type="molecule type" value="Genomic_DNA"/>
</dbReference>
<name>A0A8I0HB60_XANCI</name>
<proteinExistence type="predicted"/>
<dbReference type="AlphaFoldDB" id="A0A8I0HB60"/>
<dbReference type="Gene3D" id="2.60.40.740">
    <property type="match status" value="1"/>
</dbReference>
<organism evidence="2 3">
    <name type="scientific">Xanthomonas citri pv. citri</name>
    <dbReference type="NCBI Taxonomy" id="611301"/>
    <lineage>
        <taxon>Bacteria</taxon>
        <taxon>Pseudomonadati</taxon>
        <taxon>Pseudomonadota</taxon>
        <taxon>Gammaproteobacteria</taxon>
        <taxon>Lysobacterales</taxon>
        <taxon>Lysobacteraceae</taxon>
        <taxon>Xanthomonas</taxon>
    </lineage>
</organism>
<dbReference type="InterPro" id="IPR026345">
    <property type="entry name" value="Adh_isopep-form_adh_dom"/>
</dbReference>
<protein>
    <recommendedName>
        <fullName evidence="1">Adhesin isopeptide-forming adherence domain-containing protein</fullName>
    </recommendedName>
</protein>
<sequence length="89" mass="10165">DQESVDGKVVQPGQKVEYQLNTQPQLPADLAYEVKSVSFTDSYDAYLKPDKQTLEMMDLNTGKPVSKKKYTTTWDDSKHMFTLTVTDQE</sequence>
<comment type="caution">
    <text evidence="2">The sequence shown here is derived from an EMBL/GenBank/DDBJ whole genome shotgun (WGS) entry which is preliminary data.</text>
</comment>
<dbReference type="Pfam" id="PF17998">
    <property type="entry name" value="AgI_II_C2"/>
    <property type="match status" value="1"/>
</dbReference>